<dbReference type="InterPro" id="IPR001388">
    <property type="entry name" value="Synaptobrevin-like"/>
</dbReference>
<evidence type="ECO:0000313" key="11">
    <source>
        <dbReference type="EMBL" id="CAD9674037.1"/>
    </source>
</evidence>
<dbReference type="Pfam" id="PF13774">
    <property type="entry name" value="Longin"/>
    <property type="match status" value="1"/>
</dbReference>
<feature type="domain" description="V-SNARE coiled-coil homology" evidence="10">
    <location>
        <begin position="145"/>
        <end position="205"/>
    </location>
</feature>
<dbReference type="PROSITE" id="PS50859">
    <property type="entry name" value="LONGIN"/>
    <property type="match status" value="1"/>
</dbReference>
<evidence type="ECO:0000256" key="7">
    <source>
        <dbReference type="ARBA" id="ARBA00046278"/>
    </source>
</evidence>
<dbReference type="Gene3D" id="1.20.5.110">
    <property type="match status" value="1"/>
</dbReference>
<accession>A0A7S2RL24</accession>
<dbReference type="GO" id="GO:0005484">
    <property type="term" value="F:SNAP receptor activity"/>
    <property type="evidence" value="ECO:0007669"/>
    <property type="project" value="TreeGrafter"/>
</dbReference>
<dbReference type="PRINTS" id="PR00219">
    <property type="entry name" value="SYNAPTOBREVN"/>
</dbReference>
<proteinExistence type="inferred from homology"/>
<evidence type="ECO:0000256" key="2">
    <source>
        <dbReference type="ARBA" id="ARBA00022481"/>
    </source>
</evidence>
<reference evidence="11" key="1">
    <citation type="submission" date="2021-01" db="EMBL/GenBank/DDBJ databases">
        <authorList>
            <person name="Corre E."/>
            <person name="Pelletier E."/>
            <person name="Niang G."/>
            <person name="Scheremetjew M."/>
            <person name="Finn R."/>
            <person name="Kale V."/>
            <person name="Holt S."/>
            <person name="Cochrane G."/>
            <person name="Meng A."/>
            <person name="Brown T."/>
            <person name="Cohen L."/>
        </authorList>
    </citation>
    <scope>NUCLEOTIDE SEQUENCE</scope>
    <source>
        <strain evidence="11">CCMP1243</strain>
    </source>
</reference>
<organism evidence="11">
    <name type="scientific">Rhizochromulina marina</name>
    <dbReference type="NCBI Taxonomy" id="1034831"/>
    <lineage>
        <taxon>Eukaryota</taxon>
        <taxon>Sar</taxon>
        <taxon>Stramenopiles</taxon>
        <taxon>Ochrophyta</taxon>
        <taxon>Dictyochophyceae</taxon>
        <taxon>Rhizochromulinales</taxon>
        <taxon>Rhizochromulina</taxon>
    </lineage>
</organism>
<comment type="similarity">
    <text evidence="1">Belongs to the synaptobrevin family.</text>
</comment>
<keyword evidence="8" id="KW-0175">Coiled coil</keyword>
<comment type="subcellular location">
    <subcellularLocation>
        <location evidence="7">Endomembrane system</location>
        <topology evidence="7">Lipid-anchor</topology>
        <orientation evidence="7">Cytoplasmic side</orientation>
    </subcellularLocation>
</comment>
<evidence type="ECO:0000256" key="6">
    <source>
        <dbReference type="ARBA" id="ARBA00023289"/>
    </source>
</evidence>
<sequence length="205" mass="22958">MKVLQISVQRYMRDTEEPVSLCEVSDLSSFGFFQRSTAQQLLNAFGKIVVKRIAPGQRMTVEVDGLAEYQVHTYVRSDGLAGTFTADKEYPARVAYAKLSELLDTFSQDPNLRGWESATRNDAFGGWPPVSTALVECQDPSSFDQILKIQKDLDSTQQVLHSTIDNILERGEKLDDLVARSDELSATSKQFYKQARKTNSCCTIS</sequence>
<keyword evidence="2" id="KW-0488">Methylation</keyword>
<keyword evidence="6" id="KW-0636">Prenylation</keyword>
<gene>
    <name evidence="11" type="ORF">RMAR1173_LOCUS5604</name>
</gene>
<feature type="domain" description="Longin" evidence="9">
    <location>
        <begin position="7"/>
        <end position="147"/>
    </location>
</feature>
<keyword evidence="4" id="KW-0564">Palmitate</keyword>
<dbReference type="InterPro" id="IPR042855">
    <property type="entry name" value="V_SNARE_CC"/>
</dbReference>
<evidence type="ECO:0000256" key="8">
    <source>
        <dbReference type="PROSITE-ProRule" id="PRU00290"/>
    </source>
</evidence>
<dbReference type="PROSITE" id="PS50892">
    <property type="entry name" value="V_SNARE"/>
    <property type="match status" value="1"/>
</dbReference>
<dbReference type="InterPro" id="IPR011012">
    <property type="entry name" value="Longin-like_dom_sf"/>
</dbReference>
<protein>
    <recommendedName>
        <fullName evidence="12">V-SNARE coiled-coil homology domain-containing protein</fullName>
    </recommendedName>
</protein>
<dbReference type="GO" id="GO:0006888">
    <property type="term" value="P:endoplasmic reticulum to Golgi vesicle-mediated transport"/>
    <property type="evidence" value="ECO:0007669"/>
    <property type="project" value="TreeGrafter"/>
</dbReference>
<dbReference type="AlphaFoldDB" id="A0A7S2RL24"/>
<dbReference type="PANTHER" id="PTHR45806:SF1">
    <property type="entry name" value="SYNAPTOBREVIN HOMOLOG YKT6"/>
    <property type="match status" value="1"/>
</dbReference>
<dbReference type="PANTHER" id="PTHR45806">
    <property type="entry name" value="SYNAPTOBREVIN HOMOLOG YKT6"/>
    <property type="match status" value="1"/>
</dbReference>
<dbReference type="GO" id="GO:0016020">
    <property type="term" value="C:membrane"/>
    <property type="evidence" value="ECO:0007669"/>
    <property type="project" value="InterPro"/>
</dbReference>
<evidence type="ECO:0008006" key="12">
    <source>
        <dbReference type="Google" id="ProtNLM"/>
    </source>
</evidence>
<evidence type="ECO:0000256" key="4">
    <source>
        <dbReference type="ARBA" id="ARBA00023139"/>
    </source>
</evidence>
<name>A0A7S2RL24_9STRA</name>
<dbReference type="EMBL" id="HBHJ01008659">
    <property type="protein sequence ID" value="CAD9674037.1"/>
    <property type="molecule type" value="Transcribed_RNA"/>
</dbReference>
<dbReference type="CDD" id="cd14824">
    <property type="entry name" value="Longin"/>
    <property type="match status" value="1"/>
</dbReference>
<dbReference type="GO" id="GO:0005794">
    <property type="term" value="C:Golgi apparatus"/>
    <property type="evidence" value="ECO:0007669"/>
    <property type="project" value="TreeGrafter"/>
</dbReference>
<evidence type="ECO:0000256" key="1">
    <source>
        <dbReference type="ARBA" id="ARBA00008025"/>
    </source>
</evidence>
<dbReference type="Pfam" id="PF00957">
    <property type="entry name" value="Synaptobrevin"/>
    <property type="match status" value="1"/>
</dbReference>
<evidence type="ECO:0000259" key="9">
    <source>
        <dbReference type="PROSITE" id="PS50859"/>
    </source>
</evidence>
<keyword evidence="3" id="KW-0472">Membrane</keyword>
<evidence type="ECO:0000256" key="5">
    <source>
        <dbReference type="ARBA" id="ARBA00023288"/>
    </source>
</evidence>
<evidence type="ECO:0000256" key="3">
    <source>
        <dbReference type="ARBA" id="ARBA00023136"/>
    </source>
</evidence>
<dbReference type="SMART" id="SM01270">
    <property type="entry name" value="Longin"/>
    <property type="match status" value="1"/>
</dbReference>
<keyword evidence="5" id="KW-0449">Lipoprotein</keyword>
<dbReference type="SUPFAM" id="SSF58038">
    <property type="entry name" value="SNARE fusion complex"/>
    <property type="match status" value="1"/>
</dbReference>
<dbReference type="Gene3D" id="3.30.450.50">
    <property type="entry name" value="Longin domain"/>
    <property type="match status" value="1"/>
</dbReference>
<evidence type="ECO:0000259" key="10">
    <source>
        <dbReference type="PROSITE" id="PS50892"/>
    </source>
</evidence>
<dbReference type="InterPro" id="IPR010908">
    <property type="entry name" value="Longin_dom"/>
</dbReference>
<dbReference type="SUPFAM" id="SSF64356">
    <property type="entry name" value="SNARE-like"/>
    <property type="match status" value="1"/>
</dbReference>